<dbReference type="InterPro" id="IPR035940">
    <property type="entry name" value="CAP_sf"/>
</dbReference>
<sequence>MKIFNPSRNLILATAIFLVFIVSLRAQDSPQDFLDAHNQARAAVGVDPLAWDETVAAYAQDYANQRRESTKYGGAADAEIFSVPFTPRDQPQRQEKQAGGVSRVLCFAVSPRQPHDFLDAHNQARAAVGVDPLVWDETVAAYAQDYANQRRGDCALEHSSGPYGENIAWSSGDMSGVEAVNMWVNEQADYDYGSNTCASGKQCGHYTQIVWKNSVRLGCAKVSCDNGQTFITCNYHPQGNIVGEWPY</sequence>
<evidence type="ECO:0000259" key="2">
    <source>
        <dbReference type="SMART" id="SM00198"/>
    </source>
</evidence>
<dbReference type="InterPro" id="IPR014044">
    <property type="entry name" value="CAP_dom"/>
</dbReference>
<dbReference type="Proteomes" id="UP000266723">
    <property type="component" value="Unassembled WGS sequence"/>
</dbReference>
<keyword evidence="4" id="KW-1185">Reference proteome</keyword>
<dbReference type="PROSITE" id="PS01010">
    <property type="entry name" value="CRISP_2"/>
    <property type="match status" value="1"/>
</dbReference>
<dbReference type="Gene3D" id="3.40.33.10">
    <property type="entry name" value="CAP"/>
    <property type="match status" value="2"/>
</dbReference>
<protein>
    <recommendedName>
        <fullName evidence="2">SCP domain-containing protein</fullName>
    </recommendedName>
</protein>
<dbReference type="CDD" id="cd05381">
    <property type="entry name" value="CAP_PR-1"/>
    <property type="match status" value="1"/>
</dbReference>
<keyword evidence="1" id="KW-0732">Signal</keyword>
<dbReference type="SMART" id="SM00198">
    <property type="entry name" value="SCP"/>
    <property type="match status" value="1"/>
</dbReference>
<feature type="signal peptide" evidence="1">
    <location>
        <begin position="1"/>
        <end position="26"/>
    </location>
</feature>
<accession>A0ABQ7ECN5</accession>
<feature type="chain" id="PRO_5045710552" description="SCP domain-containing protein" evidence="1">
    <location>
        <begin position="27"/>
        <end position="247"/>
    </location>
</feature>
<dbReference type="PANTHER" id="PTHR10334">
    <property type="entry name" value="CYSTEINE-RICH SECRETORY PROTEIN-RELATED"/>
    <property type="match status" value="1"/>
</dbReference>
<feature type="domain" description="SCP" evidence="2">
    <location>
        <begin position="112"/>
        <end position="243"/>
    </location>
</feature>
<dbReference type="InterPro" id="IPR018244">
    <property type="entry name" value="Allrgn_V5/Tpx1_CS"/>
</dbReference>
<organism evidence="3 4">
    <name type="scientific">Brassica cretica</name>
    <name type="common">Mustard</name>
    <dbReference type="NCBI Taxonomy" id="69181"/>
    <lineage>
        <taxon>Eukaryota</taxon>
        <taxon>Viridiplantae</taxon>
        <taxon>Streptophyta</taxon>
        <taxon>Embryophyta</taxon>
        <taxon>Tracheophyta</taxon>
        <taxon>Spermatophyta</taxon>
        <taxon>Magnoliopsida</taxon>
        <taxon>eudicotyledons</taxon>
        <taxon>Gunneridae</taxon>
        <taxon>Pentapetalae</taxon>
        <taxon>rosids</taxon>
        <taxon>malvids</taxon>
        <taxon>Brassicales</taxon>
        <taxon>Brassicaceae</taxon>
        <taxon>Brassiceae</taxon>
        <taxon>Brassica</taxon>
    </lineage>
</organism>
<reference evidence="3 4" key="1">
    <citation type="journal article" date="2020" name="BMC Genomics">
        <title>Intraspecific diversification of the crop wild relative Brassica cretica Lam. using demographic model selection.</title>
        <authorList>
            <person name="Kioukis A."/>
            <person name="Michalopoulou V.A."/>
            <person name="Briers L."/>
            <person name="Pirintsos S."/>
            <person name="Studholme D.J."/>
            <person name="Pavlidis P."/>
            <person name="Sarris P.F."/>
        </authorList>
    </citation>
    <scope>NUCLEOTIDE SEQUENCE [LARGE SCALE GENOMIC DNA]</scope>
    <source>
        <strain evidence="4">cv. PFS-1207/04</strain>
    </source>
</reference>
<dbReference type="SUPFAM" id="SSF55797">
    <property type="entry name" value="PR-1-like"/>
    <property type="match status" value="2"/>
</dbReference>
<evidence type="ECO:0000313" key="3">
    <source>
        <dbReference type="EMBL" id="KAF3594792.1"/>
    </source>
</evidence>
<dbReference type="PROSITE" id="PS01009">
    <property type="entry name" value="CRISP_1"/>
    <property type="match status" value="1"/>
</dbReference>
<dbReference type="PRINTS" id="PR00837">
    <property type="entry name" value="V5TPXLIKE"/>
</dbReference>
<evidence type="ECO:0000313" key="4">
    <source>
        <dbReference type="Proteomes" id="UP000266723"/>
    </source>
</evidence>
<evidence type="ECO:0000256" key="1">
    <source>
        <dbReference type="SAM" id="SignalP"/>
    </source>
</evidence>
<proteinExistence type="predicted"/>
<dbReference type="InterPro" id="IPR001283">
    <property type="entry name" value="CRISP-related"/>
</dbReference>
<dbReference type="Pfam" id="PF00188">
    <property type="entry name" value="CAP"/>
    <property type="match status" value="2"/>
</dbReference>
<comment type="caution">
    <text evidence="3">The sequence shown here is derived from an EMBL/GenBank/DDBJ whole genome shotgun (WGS) entry which is preliminary data.</text>
</comment>
<dbReference type="EMBL" id="QGKV02000299">
    <property type="protein sequence ID" value="KAF3594792.1"/>
    <property type="molecule type" value="Genomic_DNA"/>
</dbReference>
<gene>
    <name evidence="3" type="ORF">DY000_02027830</name>
</gene>
<name>A0ABQ7ECN5_BRACR</name>